<keyword evidence="1" id="KW-0677">Repeat</keyword>
<dbReference type="Pfam" id="PF24883">
    <property type="entry name" value="NPHP3_N"/>
    <property type="match status" value="1"/>
</dbReference>
<dbReference type="InterPro" id="IPR056884">
    <property type="entry name" value="NPHP3-like_N"/>
</dbReference>
<gene>
    <name evidence="3" type="ORF">N658DRAFT_527391</name>
</gene>
<evidence type="ECO:0000313" key="4">
    <source>
        <dbReference type="Proteomes" id="UP001305647"/>
    </source>
</evidence>
<dbReference type="SUPFAM" id="SSF50978">
    <property type="entry name" value="WD40 repeat-like"/>
    <property type="match status" value="1"/>
</dbReference>
<organism evidence="3 4">
    <name type="scientific">Parathielavia hyrcaniae</name>
    <dbReference type="NCBI Taxonomy" id="113614"/>
    <lineage>
        <taxon>Eukaryota</taxon>
        <taxon>Fungi</taxon>
        <taxon>Dikarya</taxon>
        <taxon>Ascomycota</taxon>
        <taxon>Pezizomycotina</taxon>
        <taxon>Sordariomycetes</taxon>
        <taxon>Sordariomycetidae</taxon>
        <taxon>Sordariales</taxon>
        <taxon>Chaetomiaceae</taxon>
        <taxon>Parathielavia</taxon>
    </lineage>
</organism>
<accession>A0AAN6PS61</accession>
<dbReference type="SMART" id="SM00320">
    <property type="entry name" value="WD40"/>
    <property type="match status" value="2"/>
</dbReference>
<dbReference type="AlphaFoldDB" id="A0AAN6PS61"/>
<sequence>MRMFSFYETLATTIGPVAMIVVNKSSAVMDYPDETRAPLDANHHDVCKFMSRADPNYLSILGALRNTVESLQFQPSSDAVLREDFRRVRDLLGATVTSEEDLCVDPMTVWDRLFTRALRDDGKDRKMYWVLDGLDKADSSKQVVDILTHVAKLNSNISILVFSRPLPAINQEFLLTRKKIHVVDMPLPGNEDDIRVLVADEVDRLLSSDDIKADLADTITARLQGNFLWASLVSKSLDLYDRMTEGILALELDEEKELGRIILAWALYSKNGITIDELSEIYPAEFSLIEDLHPTVSRVSGQLVAINPQGRVQLVHSSAVQYLESSGRGPFIVSATQGHEELLVKSLTTLCDKGMRRKLVALNPPRFLSYASVSWVSHLEAASPASDQVLDVLVRFFNGPFPLAWIQYLGMSGRLSGLREASRALTAYVKKRGKADAHKPPMPHRLTDLALLEAWAVDLIRLPARFGRHLSDTPSLIYECIPALSPATSILHQKYNTNPASRLSVSGVSKQAWDDSLARVSRGPGRLFRLAASSVYLAVAGEPRKALTIWDTELLEELQTFFIGEHIWALTFSDTDTLLACCSVSKIIVWKVADWTVQVSAEFPIREKRVVEFKFDKEDNLMMISHLKRVYRLRTRQPGPVTWEQQDPTLLNEPEVGLERLFFSTHSCVSFDNDCTKIAVAYPSFPPLVAIWTISPARMILRLDLALDLRFRSARGEMHSYTKRNKVVWHPSGTQVICDYGEIFRWNLENDTCQEVKNQTGQPATALACSPDGRLFIMADMKGSIKIYDVSSMSVVWQTLSAKGSITEISFSPDSLRFYELRWTYCNIWEPGFFARTRRGSI</sequence>
<evidence type="ECO:0000256" key="1">
    <source>
        <dbReference type="ARBA" id="ARBA00022737"/>
    </source>
</evidence>
<dbReference type="Proteomes" id="UP001305647">
    <property type="component" value="Unassembled WGS sequence"/>
</dbReference>
<dbReference type="InterPro" id="IPR015943">
    <property type="entry name" value="WD40/YVTN_repeat-like_dom_sf"/>
</dbReference>
<dbReference type="PANTHER" id="PTHR10039:SF16">
    <property type="entry name" value="GPI INOSITOL-DEACYLASE"/>
    <property type="match status" value="1"/>
</dbReference>
<dbReference type="Pfam" id="PF00400">
    <property type="entry name" value="WD40"/>
    <property type="match status" value="1"/>
</dbReference>
<keyword evidence="4" id="KW-1185">Reference proteome</keyword>
<dbReference type="Gene3D" id="2.130.10.10">
    <property type="entry name" value="YVTN repeat-like/Quinoprotein amine dehydrogenase"/>
    <property type="match status" value="2"/>
</dbReference>
<name>A0AAN6PS61_9PEZI</name>
<reference evidence="3" key="2">
    <citation type="submission" date="2023-05" db="EMBL/GenBank/DDBJ databases">
        <authorList>
            <consortium name="Lawrence Berkeley National Laboratory"/>
            <person name="Steindorff A."/>
            <person name="Hensen N."/>
            <person name="Bonometti L."/>
            <person name="Westerberg I."/>
            <person name="Brannstrom I.O."/>
            <person name="Guillou S."/>
            <person name="Cros-Aarteil S."/>
            <person name="Calhoun S."/>
            <person name="Haridas S."/>
            <person name="Kuo A."/>
            <person name="Mondo S."/>
            <person name="Pangilinan J."/>
            <person name="Riley R."/>
            <person name="Labutti K."/>
            <person name="Andreopoulos B."/>
            <person name="Lipzen A."/>
            <person name="Chen C."/>
            <person name="Yanf M."/>
            <person name="Daum C."/>
            <person name="Ng V."/>
            <person name="Clum A."/>
            <person name="Ohm R."/>
            <person name="Martin F."/>
            <person name="Silar P."/>
            <person name="Natvig D."/>
            <person name="Lalanne C."/>
            <person name="Gautier V."/>
            <person name="Ament-Velasquez S.L."/>
            <person name="Kruys A."/>
            <person name="Hutchinson M.I."/>
            <person name="Powell A.J."/>
            <person name="Barry K."/>
            <person name="Miller A.N."/>
            <person name="Grigoriev I.V."/>
            <person name="Debuchy R."/>
            <person name="Gladieux P."/>
            <person name="Thoren M.H."/>
            <person name="Johannesson H."/>
        </authorList>
    </citation>
    <scope>NUCLEOTIDE SEQUENCE</scope>
    <source>
        <strain evidence="3">CBS 757.83</strain>
    </source>
</reference>
<dbReference type="InterPro" id="IPR001680">
    <property type="entry name" value="WD40_rpt"/>
</dbReference>
<comment type="caution">
    <text evidence="3">The sequence shown here is derived from an EMBL/GenBank/DDBJ whole genome shotgun (WGS) entry which is preliminary data.</text>
</comment>
<evidence type="ECO:0000259" key="2">
    <source>
        <dbReference type="Pfam" id="PF24883"/>
    </source>
</evidence>
<feature type="domain" description="Nephrocystin 3-like N-terminal" evidence="2">
    <location>
        <begin position="43"/>
        <end position="164"/>
    </location>
</feature>
<evidence type="ECO:0000313" key="3">
    <source>
        <dbReference type="EMBL" id="KAK4096947.1"/>
    </source>
</evidence>
<reference evidence="3" key="1">
    <citation type="journal article" date="2023" name="Mol. Phylogenet. Evol.">
        <title>Genome-scale phylogeny and comparative genomics of the fungal order Sordariales.</title>
        <authorList>
            <person name="Hensen N."/>
            <person name="Bonometti L."/>
            <person name="Westerberg I."/>
            <person name="Brannstrom I.O."/>
            <person name="Guillou S."/>
            <person name="Cros-Aarteil S."/>
            <person name="Calhoun S."/>
            <person name="Haridas S."/>
            <person name="Kuo A."/>
            <person name="Mondo S."/>
            <person name="Pangilinan J."/>
            <person name="Riley R."/>
            <person name="LaButti K."/>
            <person name="Andreopoulos B."/>
            <person name="Lipzen A."/>
            <person name="Chen C."/>
            <person name="Yan M."/>
            <person name="Daum C."/>
            <person name="Ng V."/>
            <person name="Clum A."/>
            <person name="Steindorff A."/>
            <person name="Ohm R.A."/>
            <person name="Martin F."/>
            <person name="Silar P."/>
            <person name="Natvig D.O."/>
            <person name="Lalanne C."/>
            <person name="Gautier V."/>
            <person name="Ament-Velasquez S.L."/>
            <person name="Kruys A."/>
            <person name="Hutchinson M.I."/>
            <person name="Powell A.J."/>
            <person name="Barry K."/>
            <person name="Miller A.N."/>
            <person name="Grigoriev I.V."/>
            <person name="Debuchy R."/>
            <person name="Gladieux P."/>
            <person name="Hiltunen Thoren M."/>
            <person name="Johannesson H."/>
        </authorList>
    </citation>
    <scope>NUCLEOTIDE SEQUENCE</scope>
    <source>
        <strain evidence="3">CBS 757.83</strain>
    </source>
</reference>
<dbReference type="InterPro" id="IPR036322">
    <property type="entry name" value="WD40_repeat_dom_sf"/>
</dbReference>
<dbReference type="EMBL" id="MU863690">
    <property type="protein sequence ID" value="KAK4096947.1"/>
    <property type="molecule type" value="Genomic_DNA"/>
</dbReference>
<protein>
    <submittedName>
        <fullName evidence="3">YVTN repeat-like/Quino protein amine dehydrogenase</fullName>
    </submittedName>
</protein>
<dbReference type="PANTHER" id="PTHR10039">
    <property type="entry name" value="AMELOGENIN"/>
    <property type="match status" value="1"/>
</dbReference>
<proteinExistence type="predicted"/>